<dbReference type="InterPro" id="IPR034704">
    <property type="entry name" value="Ribosomal_bL28/bL31-like_sf"/>
</dbReference>
<dbReference type="EMBL" id="JAQHRD010000004">
    <property type="protein sequence ID" value="KAJ6441719.1"/>
    <property type="molecule type" value="Genomic_DNA"/>
</dbReference>
<evidence type="ECO:0000313" key="7">
    <source>
        <dbReference type="Proteomes" id="UP001163105"/>
    </source>
</evidence>
<protein>
    <recommendedName>
        <fullName evidence="4">Large ribosomal subunit protein bL28m</fullName>
    </recommendedName>
</protein>
<proteinExistence type="inferred from homology"/>
<sequence length="295" mass="32828">MASRPALNSLRRVTHLVPCRASSSATPSLSLFLASSRTSTSGTTTSTRTLTPSSLAARPFSTTAPVQTKTIKPHRLPSNLIPPYPYGERRIYKQSNKGLYGSARIRFGNIVAEKHKNKTRRYWRPNVHVKAFYSPALGARVKTRLTLRVLKTIRREGGIDNYLLKSKPARIKELGPGGWNLRWLLMQTRAVQERFNEERVALGLEPREIEDRDDVIQYALDFATPGPLSVRSRATLGEMNAAMADAFVLGDDALADLEGVEELSDEAEELLLRELEEADRASDVKAKTEKQGVDA</sequence>
<dbReference type="GO" id="GO:0005762">
    <property type="term" value="C:mitochondrial large ribosomal subunit"/>
    <property type="evidence" value="ECO:0007669"/>
    <property type="project" value="TreeGrafter"/>
</dbReference>
<evidence type="ECO:0000256" key="1">
    <source>
        <dbReference type="ARBA" id="ARBA00008760"/>
    </source>
</evidence>
<dbReference type="PANTHER" id="PTHR13528:SF2">
    <property type="entry name" value="LARGE RIBOSOMAL SUBUNIT PROTEIN BL28M"/>
    <property type="match status" value="1"/>
</dbReference>
<comment type="caution">
    <text evidence="6">The sequence shown here is derived from an EMBL/GenBank/DDBJ whole genome shotgun (WGS) entry which is preliminary data.</text>
</comment>
<dbReference type="InterPro" id="IPR026569">
    <property type="entry name" value="Ribosomal_bL28"/>
</dbReference>
<keyword evidence="3" id="KW-0687">Ribonucleoprotein</keyword>
<dbReference type="Proteomes" id="UP001163105">
    <property type="component" value="Unassembled WGS sequence"/>
</dbReference>
<dbReference type="SUPFAM" id="SSF143800">
    <property type="entry name" value="L28p-like"/>
    <property type="match status" value="1"/>
</dbReference>
<keyword evidence="7" id="KW-1185">Reference proteome</keyword>
<evidence type="ECO:0000256" key="5">
    <source>
        <dbReference type="ARBA" id="ARBA00037226"/>
    </source>
</evidence>
<dbReference type="Gene3D" id="2.30.170.40">
    <property type="entry name" value="Ribosomal protein L28/L24"/>
    <property type="match status" value="1"/>
</dbReference>
<dbReference type="Pfam" id="PF00830">
    <property type="entry name" value="Ribosomal_L28"/>
    <property type="match status" value="1"/>
</dbReference>
<comment type="function">
    <text evidence="5">Component of the mitochondrial ribosome (mitoribosome), a dedicated translation machinery responsible for the synthesis of mitochondrial genome-encoded proteins, including at least some of the essential transmembrane subunits of the mitochondrial respiratory chain. The mitoribosomes are attached to the mitochondrial inner membrane and translation products are cotranslationally integrated into the membrane.</text>
</comment>
<evidence type="ECO:0000256" key="2">
    <source>
        <dbReference type="ARBA" id="ARBA00022980"/>
    </source>
</evidence>
<name>A0AB34FRG2_9HYPO</name>
<dbReference type="GO" id="GO:0003735">
    <property type="term" value="F:structural constituent of ribosome"/>
    <property type="evidence" value="ECO:0007669"/>
    <property type="project" value="InterPro"/>
</dbReference>
<accession>A0AB34FRG2</accession>
<evidence type="ECO:0000313" key="6">
    <source>
        <dbReference type="EMBL" id="KAJ6441719.1"/>
    </source>
</evidence>
<dbReference type="FunFam" id="2.30.170.40:FF:000003">
    <property type="entry name" value="54S ribosomal protein L24"/>
    <property type="match status" value="1"/>
</dbReference>
<organism evidence="6 7">
    <name type="scientific">Purpureocillium lavendulum</name>
    <dbReference type="NCBI Taxonomy" id="1247861"/>
    <lineage>
        <taxon>Eukaryota</taxon>
        <taxon>Fungi</taxon>
        <taxon>Dikarya</taxon>
        <taxon>Ascomycota</taxon>
        <taxon>Pezizomycotina</taxon>
        <taxon>Sordariomycetes</taxon>
        <taxon>Hypocreomycetidae</taxon>
        <taxon>Hypocreales</taxon>
        <taxon>Ophiocordycipitaceae</taxon>
        <taxon>Purpureocillium</taxon>
    </lineage>
</organism>
<gene>
    <name evidence="6" type="primary">RP-L28</name>
    <name evidence="6" type="ORF">O9K51_05270</name>
</gene>
<evidence type="ECO:0000256" key="3">
    <source>
        <dbReference type="ARBA" id="ARBA00023274"/>
    </source>
</evidence>
<reference evidence="6" key="1">
    <citation type="submission" date="2023-01" db="EMBL/GenBank/DDBJ databases">
        <title>The growth and conidiation of Purpureocillium lavendulum are regulated by nitrogen source and histone H3K14 acetylation.</title>
        <authorList>
            <person name="Tang P."/>
            <person name="Han J."/>
            <person name="Zhang C."/>
            <person name="Tang P."/>
            <person name="Qi F."/>
            <person name="Zhang K."/>
            <person name="Liang L."/>
        </authorList>
    </citation>
    <scope>NUCLEOTIDE SEQUENCE</scope>
    <source>
        <strain evidence="6">YMF1.00683</strain>
    </source>
</reference>
<dbReference type="InterPro" id="IPR037147">
    <property type="entry name" value="Ribosomal_bL28_sf"/>
</dbReference>
<keyword evidence="2 6" id="KW-0689">Ribosomal protein</keyword>
<evidence type="ECO:0000256" key="4">
    <source>
        <dbReference type="ARBA" id="ARBA00035269"/>
    </source>
</evidence>
<comment type="similarity">
    <text evidence="1">Belongs to the bacterial ribosomal protein bL28 family.</text>
</comment>
<dbReference type="PANTHER" id="PTHR13528">
    <property type="entry name" value="39S RIBOSOMAL PROTEIN L28, MITOCHONDRIAL"/>
    <property type="match status" value="1"/>
</dbReference>
<dbReference type="AlphaFoldDB" id="A0AB34FRG2"/>